<keyword evidence="3" id="KW-1185">Reference proteome</keyword>
<gene>
    <name evidence="2" type="ORF">VTL71DRAFT_10877</name>
</gene>
<feature type="region of interest" description="Disordered" evidence="1">
    <location>
        <begin position="1"/>
        <end position="80"/>
    </location>
</feature>
<dbReference type="EMBL" id="JAZHXI010000003">
    <property type="protein sequence ID" value="KAL2073551.1"/>
    <property type="molecule type" value="Genomic_DNA"/>
</dbReference>
<evidence type="ECO:0000256" key="1">
    <source>
        <dbReference type="SAM" id="MobiDB-lite"/>
    </source>
</evidence>
<dbReference type="Proteomes" id="UP001595075">
    <property type="component" value="Unassembled WGS sequence"/>
</dbReference>
<evidence type="ECO:0000313" key="3">
    <source>
        <dbReference type="Proteomes" id="UP001595075"/>
    </source>
</evidence>
<reference evidence="2 3" key="1">
    <citation type="journal article" date="2024" name="Commun. Biol.">
        <title>Comparative genomic analysis of thermophilic fungi reveals convergent evolutionary adaptations and gene losses.</title>
        <authorList>
            <person name="Steindorff A.S."/>
            <person name="Aguilar-Pontes M.V."/>
            <person name="Robinson A.J."/>
            <person name="Andreopoulos B."/>
            <person name="LaButti K."/>
            <person name="Kuo A."/>
            <person name="Mondo S."/>
            <person name="Riley R."/>
            <person name="Otillar R."/>
            <person name="Haridas S."/>
            <person name="Lipzen A."/>
            <person name="Grimwood J."/>
            <person name="Schmutz J."/>
            <person name="Clum A."/>
            <person name="Reid I.D."/>
            <person name="Moisan M.C."/>
            <person name="Butler G."/>
            <person name="Nguyen T.T.M."/>
            <person name="Dewar K."/>
            <person name="Conant G."/>
            <person name="Drula E."/>
            <person name="Henrissat B."/>
            <person name="Hansel C."/>
            <person name="Singer S."/>
            <person name="Hutchinson M.I."/>
            <person name="de Vries R.P."/>
            <person name="Natvig D.O."/>
            <person name="Powell A.J."/>
            <person name="Tsang A."/>
            <person name="Grigoriev I.V."/>
        </authorList>
    </citation>
    <scope>NUCLEOTIDE SEQUENCE [LARGE SCALE GENOMIC DNA]</scope>
    <source>
        <strain evidence="2 3">CBS 494.80</strain>
    </source>
</reference>
<name>A0ABR4CVR3_9HELO</name>
<organism evidence="2 3">
    <name type="scientific">Oculimacula yallundae</name>
    <dbReference type="NCBI Taxonomy" id="86028"/>
    <lineage>
        <taxon>Eukaryota</taxon>
        <taxon>Fungi</taxon>
        <taxon>Dikarya</taxon>
        <taxon>Ascomycota</taxon>
        <taxon>Pezizomycotina</taxon>
        <taxon>Leotiomycetes</taxon>
        <taxon>Helotiales</taxon>
        <taxon>Ploettnerulaceae</taxon>
        <taxon>Oculimacula</taxon>
    </lineage>
</organism>
<evidence type="ECO:0000313" key="2">
    <source>
        <dbReference type="EMBL" id="KAL2073551.1"/>
    </source>
</evidence>
<proteinExistence type="predicted"/>
<feature type="compositionally biased region" description="Polar residues" evidence="1">
    <location>
        <begin position="38"/>
        <end position="56"/>
    </location>
</feature>
<sequence>MSTKAANGSSSSSRSKKSSSAKHSSNLKSTSSKSPQSIPHTNAQENNSYSKSIGRSSKTRKSTPSERIVNYISDPEYSNPGYGPAYTNALAYTYGFPEELEARTEMEQEMMKESQERALARINKYDRMMEYEQRRK</sequence>
<comment type="caution">
    <text evidence="2">The sequence shown here is derived from an EMBL/GenBank/DDBJ whole genome shotgun (WGS) entry which is preliminary data.</text>
</comment>
<feature type="compositionally biased region" description="Low complexity" evidence="1">
    <location>
        <begin position="21"/>
        <end position="37"/>
    </location>
</feature>
<protein>
    <submittedName>
        <fullName evidence="2">Uncharacterized protein</fullName>
    </submittedName>
</protein>
<accession>A0ABR4CVR3</accession>